<accession>V9FMB1</accession>
<evidence type="ECO:0000313" key="3">
    <source>
        <dbReference type="Proteomes" id="UP000018721"/>
    </source>
</evidence>
<dbReference type="HOGENOM" id="CLU_2627328_0_0_1"/>
<keyword evidence="3" id="KW-1185">Reference proteome</keyword>
<protein>
    <submittedName>
        <fullName evidence="2">Uncharacterized protein</fullName>
    </submittedName>
</protein>
<evidence type="ECO:0000256" key="1">
    <source>
        <dbReference type="SAM" id="MobiDB-lite"/>
    </source>
</evidence>
<reference evidence="2 3" key="1">
    <citation type="submission" date="2013-11" db="EMBL/GenBank/DDBJ databases">
        <title>The Genome Sequence of Phytophthora parasitica P1569.</title>
        <authorList>
            <consortium name="The Broad Institute Genomics Platform"/>
            <person name="Russ C."/>
            <person name="Tyler B."/>
            <person name="Panabieres F."/>
            <person name="Shan W."/>
            <person name="Tripathy S."/>
            <person name="Grunwald N."/>
            <person name="Machado M."/>
            <person name="Johnson C.S."/>
            <person name="Arredondo F."/>
            <person name="Hong C."/>
            <person name="Coffey M."/>
            <person name="Young S.K."/>
            <person name="Zeng Q."/>
            <person name="Gargeya S."/>
            <person name="Fitzgerald M."/>
            <person name="Abouelleil A."/>
            <person name="Alvarado L."/>
            <person name="Chapman S.B."/>
            <person name="Gainer-Dewar J."/>
            <person name="Goldberg J."/>
            <person name="Griggs A."/>
            <person name="Gujja S."/>
            <person name="Hansen M."/>
            <person name="Howarth C."/>
            <person name="Imamovic A."/>
            <person name="Ireland A."/>
            <person name="Larimer J."/>
            <person name="McCowan C."/>
            <person name="Murphy C."/>
            <person name="Pearson M."/>
            <person name="Poon T.W."/>
            <person name="Priest M."/>
            <person name="Roberts A."/>
            <person name="Saif S."/>
            <person name="Shea T."/>
            <person name="Sykes S."/>
            <person name="Wortman J."/>
            <person name="Nusbaum C."/>
            <person name="Birren B."/>
        </authorList>
    </citation>
    <scope>NUCLEOTIDE SEQUENCE [LARGE SCALE GENOMIC DNA]</scope>
    <source>
        <strain evidence="2 3">P1569</strain>
    </source>
</reference>
<feature type="region of interest" description="Disordered" evidence="1">
    <location>
        <begin position="25"/>
        <end position="49"/>
    </location>
</feature>
<proteinExistence type="predicted"/>
<sequence length="78" mass="8269">MTVDVTCPDVHTVWHAYGAAEANATPSSRTLHSSTDREKTNLERGGMNASDLSPLVGTKACSMISYDSNLIVSDATIV</sequence>
<name>V9FMB1_PHYNI</name>
<dbReference type="AlphaFoldDB" id="V9FMB1"/>
<dbReference type="Proteomes" id="UP000018721">
    <property type="component" value="Unassembled WGS sequence"/>
</dbReference>
<comment type="caution">
    <text evidence="2">The sequence shown here is derived from an EMBL/GenBank/DDBJ whole genome shotgun (WGS) entry which is preliminary data.</text>
</comment>
<dbReference type="EMBL" id="ANIZ01000901">
    <property type="protein sequence ID" value="ETI51547.1"/>
    <property type="molecule type" value="Genomic_DNA"/>
</dbReference>
<organism evidence="2 3">
    <name type="scientific">Phytophthora nicotianae P1569</name>
    <dbReference type="NCBI Taxonomy" id="1317065"/>
    <lineage>
        <taxon>Eukaryota</taxon>
        <taxon>Sar</taxon>
        <taxon>Stramenopiles</taxon>
        <taxon>Oomycota</taxon>
        <taxon>Peronosporomycetes</taxon>
        <taxon>Peronosporales</taxon>
        <taxon>Peronosporaceae</taxon>
        <taxon>Phytophthora</taxon>
    </lineage>
</organism>
<evidence type="ECO:0000313" key="2">
    <source>
        <dbReference type="EMBL" id="ETI51547.1"/>
    </source>
</evidence>
<gene>
    <name evidence="2" type="ORF">F443_05137</name>
</gene>